<evidence type="ECO:0000313" key="3">
    <source>
        <dbReference type="EMBL" id="QLY28461.1"/>
    </source>
</evidence>
<dbReference type="EMBL" id="CP059399">
    <property type="protein sequence ID" value="QLY28461.1"/>
    <property type="molecule type" value="Genomic_DNA"/>
</dbReference>
<dbReference type="KEGG" id="nhu:H0264_24195"/>
<keyword evidence="1 3" id="KW-0808">Transferase</keyword>
<dbReference type="Proteomes" id="UP000515512">
    <property type="component" value="Chromosome"/>
</dbReference>
<dbReference type="SUPFAM" id="SSF53335">
    <property type="entry name" value="S-adenosyl-L-methionine-dependent methyltransferases"/>
    <property type="match status" value="1"/>
</dbReference>
<reference evidence="3 4" key="1">
    <citation type="submission" date="2020-07" db="EMBL/GenBank/DDBJ databases">
        <authorList>
            <person name="Zhuang K."/>
            <person name="Ran Y."/>
        </authorList>
    </citation>
    <scope>NUCLEOTIDE SEQUENCE [LARGE SCALE GENOMIC DNA]</scope>
    <source>
        <strain evidence="3 4">WCH-YHL-001</strain>
    </source>
</reference>
<evidence type="ECO:0000256" key="1">
    <source>
        <dbReference type="ARBA" id="ARBA00022679"/>
    </source>
</evidence>
<keyword evidence="3" id="KW-0489">Methyltransferase</keyword>
<accession>A0A7D6V681</accession>
<dbReference type="CDD" id="cd02440">
    <property type="entry name" value="AdoMet_MTases"/>
    <property type="match status" value="1"/>
</dbReference>
<proteinExistence type="predicted"/>
<dbReference type="InterPro" id="IPR029063">
    <property type="entry name" value="SAM-dependent_MTases_sf"/>
</dbReference>
<dbReference type="AlphaFoldDB" id="A0A7D6V681"/>
<evidence type="ECO:0000259" key="2">
    <source>
        <dbReference type="Pfam" id="PF08242"/>
    </source>
</evidence>
<dbReference type="InterPro" id="IPR013217">
    <property type="entry name" value="Methyltransf_12"/>
</dbReference>
<evidence type="ECO:0000313" key="4">
    <source>
        <dbReference type="Proteomes" id="UP000515512"/>
    </source>
</evidence>
<gene>
    <name evidence="3" type="ORF">H0264_24195</name>
</gene>
<dbReference type="PANTHER" id="PTHR43861:SF3">
    <property type="entry name" value="PUTATIVE (AFU_ORTHOLOGUE AFUA_2G14390)-RELATED"/>
    <property type="match status" value="1"/>
</dbReference>
<dbReference type="RefSeq" id="WP_181579667.1">
    <property type="nucleotide sequence ID" value="NZ_CP059399.1"/>
</dbReference>
<dbReference type="Gene3D" id="3.40.50.150">
    <property type="entry name" value="Vaccinia Virus protein VP39"/>
    <property type="match status" value="1"/>
</dbReference>
<feature type="domain" description="Methyltransferase type 12" evidence="2">
    <location>
        <begin position="51"/>
        <end position="141"/>
    </location>
</feature>
<dbReference type="PANTHER" id="PTHR43861">
    <property type="entry name" value="TRANS-ACONITATE 2-METHYLTRANSFERASE-RELATED"/>
    <property type="match status" value="1"/>
</dbReference>
<name>A0A7D6V681_9NOCA</name>
<organism evidence="3 4">
    <name type="scientific">Nocardia huaxiensis</name>
    <dbReference type="NCBI Taxonomy" id="2755382"/>
    <lineage>
        <taxon>Bacteria</taxon>
        <taxon>Bacillati</taxon>
        <taxon>Actinomycetota</taxon>
        <taxon>Actinomycetes</taxon>
        <taxon>Mycobacteriales</taxon>
        <taxon>Nocardiaceae</taxon>
        <taxon>Nocardia</taxon>
    </lineage>
</organism>
<sequence>MTASAPQPPHYTLPNEWDLADERLALLGAAYDPESIALAQRLGVGPGWRCLEAGAGGGSFARWLCDATLPGGRVLAVDADPRHLTDLPDLGGETARIDLVTGELPESAFDFVHTRFVLLHIAQRDIVLRRLIRALAPGGLLLLEEGDGLGVHHEMPGAFGEVWRAFARATEAAGANQSWARNLPAHLQSLGLTDIHAEATIPMFRGASPPARMWRLTWTKSTETLMAQGLSPTVIAAAQAELNDHQRWFHAPPTVRVWARAARTNEPGTNPTVRP</sequence>
<protein>
    <submittedName>
        <fullName evidence="3">Class I SAM-dependent methyltransferase</fullName>
    </submittedName>
</protein>
<keyword evidence="4" id="KW-1185">Reference proteome</keyword>
<dbReference type="GO" id="GO:0008168">
    <property type="term" value="F:methyltransferase activity"/>
    <property type="evidence" value="ECO:0007669"/>
    <property type="project" value="UniProtKB-KW"/>
</dbReference>
<dbReference type="GO" id="GO:0032259">
    <property type="term" value="P:methylation"/>
    <property type="evidence" value="ECO:0007669"/>
    <property type="project" value="UniProtKB-KW"/>
</dbReference>
<dbReference type="Pfam" id="PF08242">
    <property type="entry name" value="Methyltransf_12"/>
    <property type="match status" value="1"/>
</dbReference>